<comment type="caution">
    <text evidence="1">The sequence shown here is derived from an EMBL/GenBank/DDBJ whole genome shotgun (WGS) entry which is preliminary data.</text>
</comment>
<proteinExistence type="predicted"/>
<protein>
    <submittedName>
        <fullName evidence="1">Uncharacterized protein</fullName>
    </submittedName>
</protein>
<gene>
    <name evidence="1" type="ORF">BK658_27520</name>
</gene>
<accession>A0A423GIW4</accession>
<evidence type="ECO:0000313" key="2">
    <source>
        <dbReference type="Proteomes" id="UP000284684"/>
    </source>
</evidence>
<sequence>MIPVSQVNPRFETAKIECGSELARDDGFTFDINVYCYTAIASKLAPTLDLLRFIECISLTDWWYAKPATYLFPFASTGFS</sequence>
<dbReference type="Proteomes" id="UP000284684">
    <property type="component" value="Unassembled WGS sequence"/>
</dbReference>
<reference evidence="1 2" key="1">
    <citation type="submission" date="2016-10" db="EMBL/GenBank/DDBJ databases">
        <title>Comparative genome analysis of multiple Pseudomonas spp. focuses on biocontrol and plant growth promoting traits.</title>
        <authorList>
            <person name="Tao X.-Y."/>
            <person name="Taylor C.G."/>
        </authorList>
    </citation>
    <scope>NUCLEOTIDE SEQUENCE [LARGE SCALE GENOMIC DNA]</scope>
    <source>
        <strain evidence="1 2">37D10</strain>
    </source>
</reference>
<evidence type="ECO:0000313" key="1">
    <source>
        <dbReference type="EMBL" id="ROM89626.1"/>
    </source>
</evidence>
<dbReference type="EMBL" id="MOBI01000039">
    <property type="protein sequence ID" value="ROM89626.1"/>
    <property type="molecule type" value="Genomic_DNA"/>
</dbReference>
<dbReference type="AlphaFoldDB" id="A0A423GIW4"/>
<organism evidence="1 2">
    <name type="scientific">Pseudomonas brassicacearum</name>
    <dbReference type="NCBI Taxonomy" id="930166"/>
    <lineage>
        <taxon>Bacteria</taxon>
        <taxon>Pseudomonadati</taxon>
        <taxon>Pseudomonadota</taxon>
        <taxon>Gammaproteobacteria</taxon>
        <taxon>Pseudomonadales</taxon>
        <taxon>Pseudomonadaceae</taxon>
        <taxon>Pseudomonas</taxon>
    </lineage>
</organism>
<name>A0A423GIW4_9PSED</name>